<dbReference type="EMBL" id="CAJVPJ010001081">
    <property type="protein sequence ID" value="CAG8574536.1"/>
    <property type="molecule type" value="Genomic_DNA"/>
</dbReference>
<dbReference type="PANTHER" id="PTHR12753:SF0">
    <property type="entry name" value="ALPHA N-TERMINAL PROTEIN METHYLTRANSFERASE 1"/>
    <property type="match status" value="1"/>
</dbReference>
<evidence type="ECO:0000256" key="10">
    <source>
        <dbReference type="ARBA" id="ARBA00048167"/>
    </source>
</evidence>
<keyword evidence="2" id="KW-0489">Methyltransferase</keyword>
<evidence type="ECO:0000256" key="3">
    <source>
        <dbReference type="ARBA" id="ARBA00022679"/>
    </source>
</evidence>
<protein>
    <recommendedName>
        <fullName evidence="6">Alpha N-terminal protein methyltransferase 1</fullName>
        <ecNumber evidence="5">2.1.1.244</ecNumber>
    </recommendedName>
    <alternativeName>
        <fullName evidence="7">X-Pro-Lys N-terminal protein methyltransferase 1</fullName>
    </alternativeName>
</protein>
<keyword evidence="4" id="KW-0949">S-adenosyl-L-methionine</keyword>
<name>A0A9N9BS82_9GLOM</name>
<evidence type="ECO:0000313" key="13">
    <source>
        <dbReference type="Proteomes" id="UP000789572"/>
    </source>
</evidence>
<gene>
    <name evidence="12" type="ORF">POCULU_LOCUS6166</name>
</gene>
<dbReference type="GO" id="GO:0005737">
    <property type="term" value="C:cytoplasm"/>
    <property type="evidence" value="ECO:0007669"/>
    <property type="project" value="TreeGrafter"/>
</dbReference>
<evidence type="ECO:0000256" key="9">
    <source>
        <dbReference type="ARBA" id="ARBA00047885"/>
    </source>
</evidence>
<comment type="catalytic activity">
    <reaction evidence="10">
        <text>N-terminal L-alanyl-L-prolyl-L-lysyl-[protein] + 3 S-adenosyl-L-methionine = N-terminal N,N,N-trimethyl-L-alanyl-L-prolyl-L-lysyl-[protein] + 3 S-adenosyl-L-homocysteine + 3 H(+)</text>
        <dbReference type="Rhea" id="RHEA:54712"/>
        <dbReference type="Rhea" id="RHEA-COMP:13785"/>
        <dbReference type="Rhea" id="RHEA-COMP:13971"/>
        <dbReference type="ChEBI" id="CHEBI:15378"/>
        <dbReference type="ChEBI" id="CHEBI:57856"/>
        <dbReference type="ChEBI" id="CHEBI:59789"/>
        <dbReference type="ChEBI" id="CHEBI:138057"/>
        <dbReference type="ChEBI" id="CHEBI:138315"/>
        <dbReference type="EC" id="2.1.1.244"/>
    </reaction>
</comment>
<keyword evidence="13" id="KW-1185">Reference proteome</keyword>
<dbReference type="OrthoDB" id="1298661at2759"/>
<feature type="signal peptide" evidence="11">
    <location>
        <begin position="1"/>
        <end position="24"/>
    </location>
</feature>
<evidence type="ECO:0000256" key="4">
    <source>
        <dbReference type="ARBA" id="ARBA00022691"/>
    </source>
</evidence>
<accession>A0A9N9BS82</accession>
<evidence type="ECO:0000256" key="1">
    <source>
        <dbReference type="ARBA" id="ARBA00009059"/>
    </source>
</evidence>
<proteinExistence type="inferred from homology"/>
<sequence>MSTKIHRIILATSVLLSSHWPTISDLRNAPAPHTTNIETMSNEAENTSFFQREAWYTDARGKSVVNSTTSIAIDYWTGVPATINGMLGGYGSITSTDTKASSLFISEFIKGKRGANNHIIKPPCISTAYACDCGAGIGRVSKHFLLKHFDKVDLVEYTPKFIKQAEQSYLAKEAQEGRVGRFICEGLQTFTPEEGKYDLIWCQWVLSHLTDEDLLSFLVRCKQGLKASGIIGIKENVTAVGYNFDKMDSSVTRRVIV</sequence>
<evidence type="ECO:0000256" key="6">
    <source>
        <dbReference type="ARBA" id="ARBA00039449"/>
    </source>
</evidence>
<evidence type="ECO:0000256" key="2">
    <source>
        <dbReference type="ARBA" id="ARBA00022603"/>
    </source>
</evidence>
<keyword evidence="11" id="KW-0732">Signal</keyword>
<evidence type="ECO:0000256" key="7">
    <source>
        <dbReference type="ARBA" id="ARBA00043129"/>
    </source>
</evidence>
<dbReference type="AlphaFoldDB" id="A0A9N9BS82"/>
<dbReference type="GO" id="GO:0032259">
    <property type="term" value="P:methylation"/>
    <property type="evidence" value="ECO:0007669"/>
    <property type="project" value="UniProtKB-KW"/>
</dbReference>
<keyword evidence="3" id="KW-0808">Transferase</keyword>
<dbReference type="InterPro" id="IPR008576">
    <property type="entry name" value="MeTrfase_NTM1"/>
</dbReference>
<evidence type="ECO:0000256" key="8">
    <source>
        <dbReference type="ARBA" id="ARBA00047306"/>
    </source>
</evidence>
<dbReference type="Proteomes" id="UP000789572">
    <property type="component" value="Unassembled WGS sequence"/>
</dbReference>
<dbReference type="InterPro" id="IPR029063">
    <property type="entry name" value="SAM-dependent_MTases_sf"/>
</dbReference>
<dbReference type="SUPFAM" id="SSF53335">
    <property type="entry name" value="S-adenosyl-L-methionine-dependent methyltransferases"/>
    <property type="match status" value="1"/>
</dbReference>
<feature type="chain" id="PRO_5040331196" description="Alpha N-terminal protein methyltransferase 1" evidence="11">
    <location>
        <begin position="25"/>
        <end position="257"/>
    </location>
</feature>
<comment type="similarity">
    <text evidence="1">Belongs to the methyltransferase superfamily. NTM1 family.</text>
</comment>
<dbReference type="Pfam" id="PF05891">
    <property type="entry name" value="Methyltransf_PK"/>
    <property type="match status" value="1"/>
</dbReference>
<organism evidence="12 13">
    <name type="scientific">Paraglomus occultum</name>
    <dbReference type="NCBI Taxonomy" id="144539"/>
    <lineage>
        <taxon>Eukaryota</taxon>
        <taxon>Fungi</taxon>
        <taxon>Fungi incertae sedis</taxon>
        <taxon>Mucoromycota</taxon>
        <taxon>Glomeromycotina</taxon>
        <taxon>Glomeromycetes</taxon>
        <taxon>Paraglomerales</taxon>
        <taxon>Paraglomeraceae</taxon>
        <taxon>Paraglomus</taxon>
    </lineage>
</organism>
<comment type="caution">
    <text evidence="12">The sequence shown here is derived from an EMBL/GenBank/DDBJ whole genome shotgun (WGS) entry which is preliminary data.</text>
</comment>
<dbReference type="CDD" id="cd02440">
    <property type="entry name" value="AdoMet_MTases"/>
    <property type="match status" value="1"/>
</dbReference>
<comment type="catalytic activity">
    <reaction evidence="9">
        <text>N-terminal L-prolyl-L-prolyl-L-lysyl-[protein] + 2 S-adenosyl-L-methionine = N-terminal N,N-dimethyl-L-prolyl-L-prolyl-L-lysyl-[protein] + 2 S-adenosyl-L-homocysteine + 2 H(+)</text>
        <dbReference type="Rhea" id="RHEA:54736"/>
        <dbReference type="Rhea" id="RHEA-COMP:13787"/>
        <dbReference type="Rhea" id="RHEA-COMP:13974"/>
        <dbReference type="ChEBI" id="CHEBI:15378"/>
        <dbReference type="ChEBI" id="CHEBI:57856"/>
        <dbReference type="ChEBI" id="CHEBI:59789"/>
        <dbReference type="ChEBI" id="CHEBI:138059"/>
        <dbReference type="ChEBI" id="CHEBI:138318"/>
        <dbReference type="EC" id="2.1.1.244"/>
    </reaction>
</comment>
<evidence type="ECO:0000256" key="5">
    <source>
        <dbReference type="ARBA" id="ARBA00039112"/>
    </source>
</evidence>
<reference evidence="12" key="1">
    <citation type="submission" date="2021-06" db="EMBL/GenBank/DDBJ databases">
        <authorList>
            <person name="Kallberg Y."/>
            <person name="Tangrot J."/>
            <person name="Rosling A."/>
        </authorList>
    </citation>
    <scope>NUCLEOTIDE SEQUENCE</scope>
    <source>
        <strain evidence="12">IA702</strain>
    </source>
</reference>
<dbReference type="PANTHER" id="PTHR12753">
    <property type="entry name" value="AD-003 - RELATED"/>
    <property type="match status" value="1"/>
</dbReference>
<dbReference type="Gene3D" id="3.40.50.150">
    <property type="entry name" value="Vaccinia Virus protein VP39"/>
    <property type="match status" value="1"/>
</dbReference>
<dbReference type="EC" id="2.1.1.244" evidence="5"/>
<evidence type="ECO:0000313" key="12">
    <source>
        <dbReference type="EMBL" id="CAG8574536.1"/>
    </source>
</evidence>
<evidence type="ECO:0000256" key="11">
    <source>
        <dbReference type="SAM" id="SignalP"/>
    </source>
</evidence>
<comment type="catalytic activity">
    <reaction evidence="8">
        <text>N-terminal L-seryl-L-prolyl-L-lysyl-[protein] + 3 S-adenosyl-L-methionine = N-terminal N,N,N-trimethyl-L-seryl-L-prolyl-L-lysyl-[protein] + 3 S-adenosyl-L-homocysteine + 3 H(+)</text>
        <dbReference type="Rhea" id="RHEA:54724"/>
        <dbReference type="Rhea" id="RHEA-COMP:13789"/>
        <dbReference type="Rhea" id="RHEA-COMP:13973"/>
        <dbReference type="ChEBI" id="CHEBI:15378"/>
        <dbReference type="ChEBI" id="CHEBI:57856"/>
        <dbReference type="ChEBI" id="CHEBI:59789"/>
        <dbReference type="ChEBI" id="CHEBI:138061"/>
        <dbReference type="ChEBI" id="CHEBI:138317"/>
        <dbReference type="EC" id="2.1.1.244"/>
    </reaction>
</comment>
<dbReference type="GO" id="GO:0071885">
    <property type="term" value="F:N-terminal protein N-methyltransferase activity"/>
    <property type="evidence" value="ECO:0007669"/>
    <property type="project" value="UniProtKB-EC"/>
</dbReference>